<feature type="region of interest" description="Disordered" evidence="1">
    <location>
        <begin position="1021"/>
        <end position="1047"/>
    </location>
</feature>
<protein>
    <submittedName>
        <fullName evidence="2">Uncharacterized protein</fullName>
    </submittedName>
</protein>
<feature type="region of interest" description="Disordered" evidence="1">
    <location>
        <begin position="189"/>
        <end position="216"/>
    </location>
</feature>
<dbReference type="Proteomes" id="UP001237642">
    <property type="component" value="Unassembled WGS sequence"/>
</dbReference>
<feature type="region of interest" description="Disordered" evidence="1">
    <location>
        <begin position="466"/>
        <end position="486"/>
    </location>
</feature>
<dbReference type="InterPro" id="IPR021916">
    <property type="entry name" value="DUF3527"/>
</dbReference>
<dbReference type="AlphaFoldDB" id="A0AAD8M7W9"/>
<sequence length="1132" mass="125295">MSRDLHHPHYPPINFFHPIHLYILIITRTSVDPKISSRREQHLRAAFQDEERAISSPGYQTPNFHDVRVSPPFIGRSYEFRQNADDVHQKYRGKHHKQGSGSDINKDDELVKHMTNLPAYLQQMERGESLQGKVLSFGVLDWKRLEKWKNSEEIVPQRRDTKASLSETTPSFMAAESSTVSTAALQRKTYASQRKYPSSSGLRPNSAHEEREVVCSQGKVTKPRGFETAPWSNVDRKRNFHMKTKSSGEIFSEIDHDRGRRKELDKWNKSGKELLSLDRRNNASSNSSHVTRSGQDSVIKTMVNKEIDTSCQPCGHDSIVLLLPRSSPNRRGSKSVQLPNSRILFDGNLGETRMNPGCLSPEEDLHYLQLSSEIPHSCPLPRTAESNVEQCSSMNSLDVKLQCDESGLHRRPEVQSIPSYGRSSRLESSIETSRRLDQGIPVKQVTPGRHVSYRSNARITRIPILKEGPSIPQSESSYDTVKSGPLESGTSAGLAAYSADNVSASHEATSKISTTPDPPSRMTRSLSFKEGTSLPPLISSSAKVKSGPLSFEAFSGLDRFDQHNVTAGYSALLSPLTKTETPRTVDQDLPEQPGMVGRHPSPSRFSFSRVTRSFSFKEGSSAPRLSSCDTKSGPVGSEAPGGLDKLNRDNLRVSNSARFVPLATTETPRKWEQNIAKQPDTVVRHTSPSRRFSFSNRRKISRSLDFKEVSGPPLSSHPAALNSFAGLDRFNQDTAGASNRARSSPLRRLLDPLLKPRGALSSAETVKPPKENLTSMSLKPLSASELLQNQRLDASNVQALLQLTRKNGLPLFKLVVDNGSDILVAAVKQLPTPGDNASSLIYAIYSVHEIKNKNGSWMSQGFRGKRSSFGYNIIGQMKVFNSCPPDYGGENFEDQYASRESILYGVETEHGNRETPELKPSKELAAFIINNLYQKKNDGEQGNHGNLCSREGFTEQFLEHTGNGREIKNSDSTTVILGGVHGLPEKGLPSASLICRYGGSCDCGGWDVGCKLQILTTQDQKRNSRPSSSCSTGLELFPQGGHQEKKPSFSLSPFKTGVYSVEFDSSISLLQSFFMSIAFLSSQKLHEIFEGRLDARNFTQPNIDKMDFPIAIVGDIPAKYVTKPPPSPVGRV</sequence>
<evidence type="ECO:0000313" key="2">
    <source>
        <dbReference type="EMBL" id="KAK1365460.1"/>
    </source>
</evidence>
<feature type="compositionally biased region" description="Polar residues" evidence="1">
    <location>
        <begin position="471"/>
        <end position="480"/>
    </location>
</feature>
<feature type="region of interest" description="Disordered" evidence="1">
    <location>
        <begin position="579"/>
        <end position="604"/>
    </location>
</feature>
<feature type="region of interest" description="Disordered" evidence="1">
    <location>
        <begin position="88"/>
        <end position="107"/>
    </location>
</feature>
<reference evidence="2" key="1">
    <citation type="submission" date="2023-02" db="EMBL/GenBank/DDBJ databases">
        <title>Genome of toxic invasive species Heracleum sosnowskyi carries increased number of genes despite the absence of recent whole-genome duplications.</title>
        <authorList>
            <person name="Schelkunov M."/>
            <person name="Shtratnikova V."/>
            <person name="Makarenko M."/>
            <person name="Klepikova A."/>
            <person name="Omelchenko D."/>
            <person name="Novikova G."/>
            <person name="Obukhova E."/>
            <person name="Bogdanov V."/>
            <person name="Penin A."/>
            <person name="Logacheva M."/>
        </authorList>
    </citation>
    <scope>NUCLEOTIDE SEQUENCE</scope>
    <source>
        <strain evidence="2">Hsosn_3</strain>
        <tissue evidence="2">Leaf</tissue>
    </source>
</reference>
<accession>A0AAD8M7W9</accession>
<name>A0AAD8M7W9_9APIA</name>
<comment type="caution">
    <text evidence="2">The sequence shown here is derived from an EMBL/GenBank/DDBJ whole genome shotgun (WGS) entry which is preliminary data.</text>
</comment>
<dbReference type="EMBL" id="JAUIZM010000009">
    <property type="protein sequence ID" value="KAK1365460.1"/>
    <property type="molecule type" value="Genomic_DNA"/>
</dbReference>
<dbReference type="PANTHER" id="PTHR31390">
    <property type="entry name" value="EXPRESSED PROTEIN"/>
    <property type="match status" value="1"/>
</dbReference>
<evidence type="ECO:0000313" key="3">
    <source>
        <dbReference type="Proteomes" id="UP001237642"/>
    </source>
</evidence>
<feature type="region of interest" description="Disordered" evidence="1">
    <location>
        <begin position="618"/>
        <end position="647"/>
    </location>
</feature>
<proteinExistence type="predicted"/>
<reference evidence="2" key="2">
    <citation type="submission" date="2023-05" db="EMBL/GenBank/DDBJ databases">
        <authorList>
            <person name="Schelkunov M.I."/>
        </authorList>
    </citation>
    <scope>NUCLEOTIDE SEQUENCE</scope>
    <source>
        <strain evidence="2">Hsosn_3</strain>
        <tissue evidence="2">Leaf</tissue>
    </source>
</reference>
<gene>
    <name evidence="2" type="ORF">POM88_041021</name>
</gene>
<dbReference type="PANTHER" id="PTHR31390:SF12">
    <property type="entry name" value="PUTATIVE (DUF3527)-RELATED"/>
    <property type="match status" value="1"/>
</dbReference>
<organism evidence="2 3">
    <name type="scientific">Heracleum sosnowskyi</name>
    <dbReference type="NCBI Taxonomy" id="360622"/>
    <lineage>
        <taxon>Eukaryota</taxon>
        <taxon>Viridiplantae</taxon>
        <taxon>Streptophyta</taxon>
        <taxon>Embryophyta</taxon>
        <taxon>Tracheophyta</taxon>
        <taxon>Spermatophyta</taxon>
        <taxon>Magnoliopsida</taxon>
        <taxon>eudicotyledons</taxon>
        <taxon>Gunneridae</taxon>
        <taxon>Pentapetalae</taxon>
        <taxon>asterids</taxon>
        <taxon>campanulids</taxon>
        <taxon>Apiales</taxon>
        <taxon>Apiaceae</taxon>
        <taxon>Apioideae</taxon>
        <taxon>apioid superclade</taxon>
        <taxon>Tordylieae</taxon>
        <taxon>Tordyliinae</taxon>
        <taxon>Heracleum</taxon>
    </lineage>
</organism>
<evidence type="ECO:0000256" key="1">
    <source>
        <dbReference type="SAM" id="MobiDB-lite"/>
    </source>
</evidence>
<feature type="compositionally biased region" description="Polar residues" evidence="1">
    <location>
        <begin position="189"/>
        <end position="203"/>
    </location>
</feature>
<keyword evidence="3" id="KW-1185">Reference proteome</keyword>
<dbReference type="Pfam" id="PF12043">
    <property type="entry name" value="DUF3527"/>
    <property type="match status" value="2"/>
</dbReference>